<proteinExistence type="inferred from homology"/>
<gene>
    <name evidence="7" type="ORF">RKE40_23920</name>
</gene>
<dbReference type="InterPro" id="IPR013249">
    <property type="entry name" value="RNA_pol_sigma70_r4_t2"/>
</dbReference>
<evidence type="ECO:0000256" key="1">
    <source>
        <dbReference type="ARBA" id="ARBA00010641"/>
    </source>
</evidence>
<dbReference type="InterPro" id="IPR013324">
    <property type="entry name" value="RNA_pol_sigma_r3/r4-like"/>
</dbReference>
<keyword evidence="3" id="KW-0731">Sigma factor</keyword>
<dbReference type="Gene3D" id="1.10.1740.10">
    <property type="match status" value="1"/>
</dbReference>
<dbReference type="NCBIfam" id="TIGR02937">
    <property type="entry name" value="sigma70-ECF"/>
    <property type="match status" value="1"/>
</dbReference>
<dbReference type="CDD" id="cd06171">
    <property type="entry name" value="Sigma70_r4"/>
    <property type="match status" value="1"/>
</dbReference>
<dbReference type="Pfam" id="PF08281">
    <property type="entry name" value="Sigma70_r4_2"/>
    <property type="match status" value="1"/>
</dbReference>
<dbReference type="InterPro" id="IPR014284">
    <property type="entry name" value="RNA_pol_sigma-70_dom"/>
</dbReference>
<dbReference type="SUPFAM" id="SSF88946">
    <property type="entry name" value="Sigma2 domain of RNA polymerase sigma factors"/>
    <property type="match status" value="1"/>
</dbReference>
<evidence type="ECO:0000259" key="6">
    <source>
        <dbReference type="Pfam" id="PF08281"/>
    </source>
</evidence>
<dbReference type="PANTHER" id="PTHR43133:SF63">
    <property type="entry name" value="RNA POLYMERASE SIGMA FACTOR FECI-RELATED"/>
    <property type="match status" value="1"/>
</dbReference>
<dbReference type="EMBL" id="JAWDID010000053">
    <property type="protein sequence ID" value="MDU0342956.1"/>
    <property type="molecule type" value="Genomic_DNA"/>
</dbReference>
<accession>A0ABU3SE41</accession>
<comment type="similarity">
    <text evidence="1">Belongs to the sigma-70 factor family. ECF subfamily.</text>
</comment>
<keyword evidence="8" id="KW-1185">Reference proteome</keyword>
<evidence type="ECO:0000256" key="4">
    <source>
        <dbReference type="ARBA" id="ARBA00023163"/>
    </source>
</evidence>
<evidence type="ECO:0000313" key="7">
    <source>
        <dbReference type="EMBL" id="MDU0342956.1"/>
    </source>
</evidence>
<keyword evidence="2" id="KW-0805">Transcription regulation</keyword>
<dbReference type="InterPro" id="IPR039425">
    <property type="entry name" value="RNA_pol_sigma-70-like"/>
</dbReference>
<dbReference type="Gene3D" id="1.10.10.10">
    <property type="entry name" value="Winged helix-like DNA-binding domain superfamily/Winged helix DNA-binding domain"/>
    <property type="match status" value="1"/>
</dbReference>
<dbReference type="RefSeq" id="WP_316020706.1">
    <property type="nucleotide sequence ID" value="NZ_JAWDID010000053.1"/>
</dbReference>
<evidence type="ECO:0000256" key="3">
    <source>
        <dbReference type="ARBA" id="ARBA00023082"/>
    </source>
</evidence>
<dbReference type="PANTHER" id="PTHR43133">
    <property type="entry name" value="RNA POLYMERASE ECF-TYPE SIGMA FACTO"/>
    <property type="match status" value="1"/>
</dbReference>
<comment type="caution">
    <text evidence="7">The sequence shown here is derived from an EMBL/GenBank/DDBJ whole genome shotgun (WGS) entry which is preliminary data.</text>
</comment>
<feature type="domain" description="RNA polymerase sigma factor 70 region 4 type 2" evidence="6">
    <location>
        <begin position="110"/>
        <end position="161"/>
    </location>
</feature>
<keyword evidence="4" id="KW-0804">Transcription</keyword>
<evidence type="ECO:0000313" key="8">
    <source>
        <dbReference type="Proteomes" id="UP001254257"/>
    </source>
</evidence>
<dbReference type="SUPFAM" id="SSF88659">
    <property type="entry name" value="Sigma3 and sigma4 domains of RNA polymerase sigma factors"/>
    <property type="match status" value="1"/>
</dbReference>
<dbReference type="InterPro" id="IPR036388">
    <property type="entry name" value="WH-like_DNA-bd_sf"/>
</dbReference>
<evidence type="ECO:0000256" key="2">
    <source>
        <dbReference type="ARBA" id="ARBA00023015"/>
    </source>
</evidence>
<dbReference type="Proteomes" id="UP001254257">
    <property type="component" value="Unassembled WGS sequence"/>
</dbReference>
<protein>
    <submittedName>
        <fullName evidence="7">Sigma-70 family RNA polymerase sigma factor</fullName>
    </submittedName>
</protein>
<dbReference type="InterPro" id="IPR007627">
    <property type="entry name" value="RNA_pol_sigma70_r2"/>
</dbReference>
<dbReference type="Pfam" id="PF04542">
    <property type="entry name" value="Sigma70_r2"/>
    <property type="match status" value="1"/>
</dbReference>
<name>A0ABU3SE41_9HYPH</name>
<reference evidence="7 8" key="1">
    <citation type="submission" date="2023-09" db="EMBL/GenBank/DDBJ databases">
        <title>Whole genome shotgun sequencing (WGS) of Bosea sp. ZW T0_25, isolated from stored onions (Allium cepa).</title>
        <authorList>
            <person name="Stoll D.A."/>
            <person name="Huch M."/>
        </authorList>
    </citation>
    <scope>NUCLEOTIDE SEQUENCE [LARGE SCALE GENOMIC DNA]</scope>
    <source>
        <strain evidence="7 8">ZW T0_25</strain>
    </source>
</reference>
<organism evidence="7 8">
    <name type="scientific">Bosea rubneri</name>
    <dbReference type="NCBI Taxonomy" id="3075434"/>
    <lineage>
        <taxon>Bacteria</taxon>
        <taxon>Pseudomonadati</taxon>
        <taxon>Pseudomonadota</taxon>
        <taxon>Alphaproteobacteria</taxon>
        <taxon>Hyphomicrobiales</taxon>
        <taxon>Boseaceae</taxon>
        <taxon>Bosea</taxon>
    </lineage>
</organism>
<dbReference type="InterPro" id="IPR013325">
    <property type="entry name" value="RNA_pol_sigma_r2"/>
</dbReference>
<sequence length="174" mass="19657">MSDEALSVAALYATEQDRLRRRLIGRGLSAPQAADAVQELFLRLLRAPRAELRDPSAYLSRAADSIAIDHWRREQRSRLLFAVEEPDALAIPDPGPSAEARLVEQERFADLEQELAALPPRSREVLLLHKFEELSYAEIAQRLGISRNTVMVHLANAMRLLRQRVREKNSLGAN</sequence>
<evidence type="ECO:0000259" key="5">
    <source>
        <dbReference type="Pfam" id="PF04542"/>
    </source>
</evidence>
<feature type="domain" description="RNA polymerase sigma-70 region 2" evidence="5">
    <location>
        <begin position="11"/>
        <end position="76"/>
    </location>
</feature>